<dbReference type="EMBL" id="RKLQ01000001">
    <property type="protein sequence ID" value="MBX0303290.1"/>
    <property type="molecule type" value="Genomic_DNA"/>
</dbReference>
<comment type="caution">
    <text evidence="4">The sequence shown here is derived from an EMBL/GenBank/DDBJ whole genome shotgun (WGS) entry which is preliminary data.</text>
</comment>
<dbReference type="Pfam" id="PF00571">
    <property type="entry name" value="CBS"/>
    <property type="match status" value="2"/>
</dbReference>
<dbReference type="RefSeq" id="WP_220587500.1">
    <property type="nucleotide sequence ID" value="NZ_RKLQ01000001.1"/>
</dbReference>
<feature type="domain" description="CBS" evidence="3">
    <location>
        <begin position="7"/>
        <end position="63"/>
    </location>
</feature>
<keyword evidence="1 2" id="KW-0129">CBS domain</keyword>
<name>A0A8J7YCA6_9EURY</name>
<dbReference type="SUPFAM" id="SSF54631">
    <property type="entry name" value="CBS-domain pair"/>
    <property type="match status" value="1"/>
</dbReference>
<proteinExistence type="predicted"/>
<dbReference type="InterPro" id="IPR046342">
    <property type="entry name" value="CBS_dom_sf"/>
</dbReference>
<dbReference type="Proteomes" id="UP000783863">
    <property type="component" value="Unassembled WGS sequence"/>
</dbReference>
<reference evidence="4" key="1">
    <citation type="submission" date="2021-06" db="EMBL/GenBank/DDBJ databases">
        <title>Halomicroarcula sp. F24A a new haloarchaeum isolated from saline soil.</title>
        <authorList>
            <person name="Duran-Viseras A."/>
            <person name="Sanchez-Porro C."/>
            <person name="Ventosa A."/>
        </authorList>
    </citation>
    <scope>NUCLEOTIDE SEQUENCE</scope>
    <source>
        <strain evidence="4">F24A</strain>
    </source>
</reference>
<evidence type="ECO:0000259" key="3">
    <source>
        <dbReference type="PROSITE" id="PS51371"/>
    </source>
</evidence>
<dbReference type="InterPro" id="IPR051257">
    <property type="entry name" value="Diverse_CBS-Domain"/>
</dbReference>
<dbReference type="PROSITE" id="PS51371">
    <property type="entry name" value="CBS"/>
    <property type="match status" value="2"/>
</dbReference>
<evidence type="ECO:0000256" key="1">
    <source>
        <dbReference type="ARBA" id="ARBA00023122"/>
    </source>
</evidence>
<dbReference type="PANTHER" id="PTHR43080">
    <property type="entry name" value="CBS DOMAIN-CONTAINING PROTEIN CBSX3, MITOCHONDRIAL"/>
    <property type="match status" value="1"/>
</dbReference>
<keyword evidence="5" id="KW-1185">Reference proteome</keyword>
<dbReference type="PANTHER" id="PTHR43080:SF2">
    <property type="entry name" value="CBS DOMAIN-CONTAINING PROTEIN"/>
    <property type="match status" value="1"/>
</dbReference>
<evidence type="ECO:0000256" key="2">
    <source>
        <dbReference type="PROSITE-ProRule" id="PRU00703"/>
    </source>
</evidence>
<feature type="domain" description="CBS" evidence="3">
    <location>
        <begin position="71"/>
        <end position="127"/>
    </location>
</feature>
<evidence type="ECO:0000313" key="4">
    <source>
        <dbReference type="EMBL" id="MBX0303290.1"/>
    </source>
</evidence>
<sequence>MQVRELMSTDVVTVAVGATLADAADRLLDAGVGSVIVVEDGDPVGILTESAVLRAARDTGSPLGDIDIRDVGHGAVVTTTPSKAVTTVARLMADEGVKKVPVLDGLDLVGIVTLTDIVWALPSLREEATAMEGVRDKWSPR</sequence>
<dbReference type="Gene3D" id="3.10.580.10">
    <property type="entry name" value="CBS-domain"/>
    <property type="match status" value="1"/>
</dbReference>
<dbReference type="AlphaFoldDB" id="A0A8J7YCA6"/>
<organism evidence="4 5">
    <name type="scientific">Haloarcula salinisoli</name>
    <dbReference type="NCBI Taxonomy" id="2487746"/>
    <lineage>
        <taxon>Archaea</taxon>
        <taxon>Methanobacteriati</taxon>
        <taxon>Methanobacteriota</taxon>
        <taxon>Stenosarchaea group</taxon>
        <taxon>Halobacteria</taxon>
        <taxon>Halobacteriales</taxon>
        <taxon>Haloarculaceae</taxon>
        <taxon>Haloarcula</taxon>
    </lineage>
</organism>
<protein>
    <submittedName>
        <fullName evidence="4">CBS domain-containing protein</fullName>
    </submittedName>
</protein>
<gene>
    <name evidence="4" type="ORF">EGD98_06335</name>
</gene>
<accession>A0A8J7YCA6</accession>
<dbReference type="SMART" id="SM00116">
    <property type="entry name" value="CBS"/>
    <property type="match status" value="2"/>
</dbReference>
<dbReference type="InterPro" id="IPR000644">
    <property type="entry name" value="CBS_dom"/>
</dbReference>
<evidence type="ECO:0000313" key="5">
    <source>
        <dbReference type="Proteomes" id="UP000783863"/>
    </source>
</evidence>